<dbReference type="SUPFAM" id="SSF55424">
    <property type="entry name" value="FAD/NAD-linked reductases, dimerisation (C-terminal) domain"/>
    <property type="match status" value="1"/>
</dbReference>
<feature type="domain" description="Pyridine nucleotide-disulphide oxidoreductase dimerisation" evidence="5">
    <location>
        <begin position="333"/>
        <end position="432"/>
    </location>
</feature>
<dbReference type="InterPro" id="IPR050260">
    <property type="entry name" value="FAD-bd_OxRdtase"/>
</dbReference>
<dbReference type="Proteomes" id="UP000000442">
    <property type="component" value="Chromosome"/>
</dbReference>
<dbReference type="PRINTS" id="PR00411">
    <property type="entry name" value="PNDRDTASEI"/>
</dbReference>
<dbReference type="HOGENOM" id="CLU_003291_1_0_7"/>
<dbReference type="PRINTS" id="PR00368">
    <property type="entry name" value="FADPNR"/>
</dbReference>
<name>C0QL15_DESAH</name>
<sequence length="452" mass="47869">MKSDVVIIGGSAAGLMAALTLKKRAPEKTVTIIRNVINTPIPCGIPYIYGIMGQVNKNLIPDQGFIDQGIEILQREVEDIDRADKAVVFSDGDRISYDKLIISTGSKPFVPPLAGIDKTNVFTVKKDPVYLQKVYTALTPARNVVVIGGGFIGVEMAEQIALMGQKAGIEKKVTVLEMMPRCLMLACEEEFCLEIEEELKKVGVMVKTNCQAEELIGNGGIKGVKLANGEIITADAVVIGIGAQANIDLAIKCGLEADPRNGIKVDKYMQTDDADIYAAGDCASKFSCITGKPSGIRLASVAASEGMIAASNLCKGRSRVTMGALGAFSTKVGNRSVAAAGMTSRSATEEGIEFVVGEVTTPNRHPGHLPGSVSDMKIKLLFRRDNDQVIGGHVSGGDAASDMVNIIATAIQANLTAEQLAVMQYATHPLMTASPLSYHVMLAAENAAVKLR</sequence>
<dbReference type="PANTHER" id="PTHR43429">
    <property type="entry name" value="PYRIDINE NUCLEOTIDE-DISULFIDE OXIDOREDUCTASE DOMAIN-CONTAINING"/>
    <property type="match status" value="1"/>
</dbReference>
<comment type="cofactor">
    <cofactor evidence="1">
        <name>FAD</name>
        <dbReference type="ChEBI" id="CHEBI:57692"/>
    </cofactor>
</comment>
<evidence type="ECO:0000259" key="5">
    <source>
        <dbReference type="Pfam" id="PF02852"/>
    </source>
</evidence>
<dbReference type="RefSeq" id="WP_015902890.1">
    <property type="nucleotide sequence ID" value="NC_012108.1"/>
</dbReference>
<evidence type="ECO:0000256" key="1">
    <source>
        <dbReference type="ARBA" id="ARBA00001974"/>
    </source>
</evidence>
<dbReference type="SUPFAM" id="SSF51905">
    <property type="entry name" value="FAD/NAD(P)-binding domain"/>
    <property type="match status" value="1"/>
</dbReference>
<proteinExistence type="inferred from homology"/>
<dbReference type="OrthoDB" id="9769238at2"/>
<dbReference type="InterPro" id="IPR016156">
    <property type="entry name" value="FAD/NAD-linked_Rdtase_dimer_sf"/>
</dbReference>
<evidence type="ECO:0000256" key="2">
    <source>
        <dbReference type="ARBA" id="ARBA00009130"/>
    </source>
</evidence>
<evidence type="ECO:0000313" key="7">
    <source>
        <dbReference type="EMBL" id="ACN14101.1"/>
    </source>
</evidence>
<gene>
    <name evidence="7" type="ordered locus">HRM2_09890</name>
</gene>
<evidence type="ECO:0000256" key="4">
    <source>
        <dbReference type="ARBA" id="ARBA00022827"/>
    </source>
</evidence>
<dbReference type="InterPro" id="IPR023753">
    <property type="entry name" value="FAD/NAD-binding_dom"/>
</dbReference>
<dbReference type="AlphaFoldDB" id="C0QL15"/>
<comment type="similarity">
    <text evidence="2">Belongs to the class-III pyridine nucleotide-disulfide oxidoreductase family.</text>
</comment>
<dbReference type="KEGG" id="dat:HRM2_09890"/>
<dbReference type="InterPro" id="IPR004099">
    <property type="entry name" value="Pyr_nucl-diS_OxRdtase_dimer"/>
</dbReference>
<accession>C0QL15</accession>
<dbReference type="InterPro" id="IPR036188">
    <property type="entry name" value="FAD/NAD-bd_sf"/>
</dbReference>
<protein>
    <submittedName>
        <fullName evidence="7">Pyridine nucleotide-disulphide oxidoreductase</fullName>
    </submittedName>
</protein>
<keyword evidence="4" id="KW-0274">FAD</keyword>
<dbReference type="GO" id="GO:0016491">
    <property type="term" value="F:oxidoreductase activity"/>
    <property type="evidence" value="ECO:0007669"/>
    <property type="project" value="InterPro"/>
</dbReference>
<keyword evidence="3" id="KW-0285">Flavoprotein</keyword>
<reference evidence="7 8" key="1">
    <citation type="journal article" date="2009" name="Environ. Microbiol.">
        <title>Genome sequence of Desulfobacterium autotrophicum HRM2, a marine sulfate reducer oxidizing organic carbon completely to carbon dioxide.</title>
        <authorList>
            <person name="Strittmatter A.W."/>
            <person name="Liesegang H."/>
            <person name="Rabus R."/>
            <person name="Decker I."/>
            <person name="Amann J."/>
            <person name="Andres S."/>
            <person name="Henne A."/>
            <person name="Fricke W.F."/>
            <person name="Martinez-Arias R."/>
            <person name="Bartels D."/>
            <person name="Goesmann A."/>
            <person name="Krause L."/>
            <person name="Puehler A."/>
            <person name="Klenk H.P."/>
            <person name="Richter M."/>
            <person name="Schuler M."/>
            <person name="Gloeckner F.O."/>
            <person name="Meyerdierks A."/>
            <person name="Gottschalk G."/>
            <person name="Amann R."/>
        </authorList>
    </citation>
    <scope>NUCLEOTIDE SEQUENCE [LARGE SCALE GENOMIC DNA]</scope>
    <source>
        <strain evidence="8">ATCC 43914 / DSM 3382 / HRM2</strain>
    </source>
</reference>
<dbReference type="eggNOG" id="COG0446">
    <property type="taxonomic scope" value="Bacteria"/>
</dbReference>
<dbReference type="STRING" id="177437.HRM2_09890"/>
<dbReference type="EMBL" id="CP001087">
    <property type="protein sequence ID" value="ACN14101.1"/>
    <property type="molecule type" value="Genomic_DNA"/>
</dbReference>
<evidence type="ECO:0000259" key="6">
    <source>
        <dbReference type="Pfam" id="PF07992"/>
    </source>
</evidence>
<dbReference type="Pfam" id="PF07992">
    <property type="entry name" value="Pyr_redox_2"/>
    <property type="match status" value="1"/>
</dbReference>
<keyword evidence="8" id="KW-1185">Reference proteome</keyword>
<organism evidence="7 8">
    <name type="scientific">Desulforapulum autotrophicum (strain ATCC 43914 / DSM 3382 / VKM B-1955 / HRM2)</name>
    <name type="common">Desulfobacterium autotrophicum</name>
    <dbReference type="NCBI Taxonomy" id="177437"/>
    <lineage>
        <taxon>Bacteria</taxon>
        <taxon>Pseudomonadati</taxon>
        <taxon>Thermodesulfobacteriota</taxon>
        <taxon>Desulfobacteria</taxon>
        <taxon>Desulfobacterales</taxon>
        <taxon>Desulfobacteraceae</taxon>
        <taxon>Desulforapulum</taxon>
    </lineage>
</organism>
<dbReference type="Gene3D" id="3.50.50.60">
    <property type="entry name" value="FAD/NAD(P)-binding domain"/>
    <property type="match status" value="2"/>
</dbReference>
<dbReference type="Pfam" id="PF02852">
    <property type="entry name" value="Pyr_redox_dim"/>
    <property type="match status" value="1"/>
</dbReference>
<evidence type="ECO:0000256" key="3">
    <source>
        <dbReference type="ARBA" id="ARBA00022630"/>
    </source>
</evidence>
<evidence type="ECO:0000313" key="8">
    <source>
        <dbReference type="Proteomes" id="UP000000442"/>
    </source>
</evidence>
<feature type="domain" description="FAD/NAD(P)-binding" evidence="6">
    <location>
        <begin position="4"/>
        <end position="306"/>
    </location>
</feature>